<dbReference type="Proteomes" id="UP000410492">
    <property type="component" value="Unassembled WGS sequence"/>
</dbReference>
<reference evidence="1 2" key="1">
    <citation type="submission" date="2019-01" db="EMBL/GenBank/DDBJ databases">
        <authorList>
            <person name="Sayadi A."/>
        </authorList>
    </citation>
    <scope>NUCLEOTIDE SEQUENCE [LARGE SCALE GENOMIC DNA]</scope>
</reference>
<evidence type="ECO:0000313" key="1">
    <source>
        <dbReference type="EMBL" id="VEN48290.1"/>
    </source>
</evidence>
<keyword evidence="2" id="KW-1185">Reference proteome</keyword>
<name>A0A653CMD0_CALMS</name>
<dbReference type="OrthoDB" id="6778822at2759"/>
<protein>
    <submittedName>
        <fullName evidence="1">Uncharacterized protein</fullName>
    </submittedName>
</protein>
<sequence length="179" mass="21072">MMDALTYMNFMKEQFQEKSFSTTELIENIHKILKTWNDVVQENSNTELLKSESKVSNSERNDQEANVYVDYLFVTAEKLSSNARKRYENQIRSQLDGLFKKFTGNVVVVCLSLDSTIVKWLASFLDFESEYNFQESVEGVIERHPRHKKYLNDICDEIYKQKTSRTDPTLILYSLIDYC</sequence>
<dbReference type="EMBL" id="CAACVG010008062">
    <property type="protein sequence ID" value="VEN48290.1"/>
    <property type="molecule type" value="Genomic_DNA"/>
</dbReference>
<organism evidence="1 2">
    <name type="scientific">Callosobruchus maculatus</name>
    <name type="common">Southern cowpea weevil</name>
    <name type="synonym">Pulse bruchid</name>
    <dbReference type="NCBI Taxonomy" id="64391"/>
    <lineage>
        <taxon>Eukaryota</taxon>
        <taxon>Metazoa</taxon>
        <taxon>Ecdysozoa</taxon>
        <taxon>Arthropoda</taxon>
        <taxon>Hexapoda</taxon>
        <taxon>Insecta</taxon>
        <taxon>Pterygota</taxon>
        <taxon>Neoptera</taxon>
        <taxon>Endopterygota</taxon>
        <taxon>Coleoptera</taxon>
        <taxon>Polyphaga</taxon>
        <taxon>Cucujiformia</taxon>
        <taxon>Chrysomeloidea</taxon>
        <taxon>Chrysomelidae</taxon>
        <taxon>Bruchinae</taxon>
        <taxon>Bruchini</taxon>
        <taxon>Callosobruchus</taxon>
    </lineage>
</organism>
<feature type="non-terminal residue" evidence="1">
    <location>
        <position position="179"/>
    </location>
</feature>
<gene>
    <name evidence="1" type="ORF">CALMAC_LOCUS9793</name>
</gene>
<accession>A0A653CMD0</accession>
<proteinExistence type="predicted"/>
<evidence type="ECO:0000313" key="2">
    <source>
        <dbReference type="Proteomes" id="UP000410492"/>
    </source>
</evidence>
<dbReference type="AlphaFoldDB" id="A0A653CMD0"/>